<dbReference type="EMBL" id="RSCJ01000027">
    <property type="protein sequence ID" value="RUR74925.1"/>
    <property type="molecule type" value="Genomic_DNA"/>
</dbReference>
<dbReference type="AlphaFoldDB" id="A0A433N1P4"/>
<comment type="caution">
    <text evidence="2">The sequence shown here is derived from an EMBL/GenBank/DDBJ whole genome shotgun (WGS) entry which is preliminary data.</text>
</comment>
<evidence type="ECO:0000313" key="2">
    <source>
        <dbReference type="EMBL" id="RUR74925.1"/>
    </source>
</evidence>
<organism evidence="2 3">
    <name type="scientific">Chlorogloeopsis fritschii PCC 6912</name>
    <dbReference type="NCBI Taxonomy" id="211165"/>
    <lineage>
        <taxon>Bacteria</taxon>
        <taxon>Bacillati</taxon>
        <taxon>Cyanobacteriota</taxon>
        <taxon>Cyanophyceae</taxon>
        <taxon>Nostocales</taxon>
        <taxon>Chlorogloeopsidaceae</taxon>
        <taxon>Chlorogloeopsis</taxon>
    </lineage>
</organism>
<name>A0A433N1P4_CHLFR</name>
<evidence type="ECO:0000313" key="3">
    <source>
        <dbReference type="Proteomes" id="UP000268857"/>
    </source>
</evidence>
<feature type="compositionally biased region" description="Polar residues" evidence="1">
    <location>
        <begin position="23"/>
        <end position="34"/>
    </location>
</feature>
<dbReference type="RefSeq" id="WP_016879447.1">
    <property type="nucleotide sequence ID" value="NZ_AJLN01000060.1"/>
</dbReference>
<proteinExistence type="predicted"/>
<dbReference type="STRING" id="211165.GCA_000317285_01798"/>
<gene>
    <name evidence="2" type="ORF">PCC6912_51030</name>
</gene>
<dbReference type="Proteomes" id="UP000268857">
    <property type="component" value="Unassembled WGS sequence"/>
</dbReference>
<reference evidence="2 3" key="1">
    <citation type="journal article" date="2019" name="Genome Biol. Evol.">
        <title>Day and night: Metabolic profiles and evolutionary relationships of six axenic non-marine cyanobacteria.</title>
        <authorList>
            <person name="Will S.E."/>
            <person name="Henke P."/>
            <person name="Boedeker C."/>
            <person name="Huang S."/>
            <person name="Brinkmann H."/>
            <person name="Rohde M."/>
            <person name="Jarek M."/>
            <person name="Friedl T."/>
            <person name="Seufert S."/>
            <person name="Schumacher M."/>
            <person name="Overmann J."/>
            <person name="Neumann-Schaal M."/>
            <person name="Petersen J."/>
        </authorList>
    </citation>
    <scope>NUCLEOTIDE SEQUENCE [LARGE SCALE GENOMIC DNA]</scope>
    <source>
        <strain evidence="2 3">PCC 6912</strain>
    </source>
</reference>
<accession>A0A433N1P4</accession>
<feature type="region of interest" description="Disordered" evidence="1">
    <location>
        <begin position="13"/>
        <end position="34"/>
    </location>
</feature>
<protein>
    <submittedName>
        <fullName evidence="2">Uncharacterized protein</fullName>
    </submittedName>
</protein>
<sequence>MLILAQWNEKNQEWEDYQEPEENTSSLPKSDRSVFTPSSPILTAEHVKAARAELREQIKVQNFTNSRLLQILGSINFHTYHIATAWGALIKEVEHEEDSKNKVVTYYINRDRLQEMLYTSDQGELEGQFASTEASKYFKRYWPQACHSRRIFRLCRDFFRCLGIMDCEPGIARTREIPVTRQINLKRMLILYEVVEDELRARGKEDLLPKHNGANVIRIFDAVFDGVAKFRRPDWKFDLGAYIHQEQLDHTPKREIIKPQVFVPPTPWREIARRAGVAFCKEVGRFVRAFPNRYDLEKYLQRRRRELAIA</sequence>
<keyword evidence="3" id="KW-1185">Reference proteome</keyword>
<evidence type="ECO:0000256" key="1">
    <source>
        <dbReference type="SAM" id="MobiDB-lite"/>
    </source>
</evidence>